<protein>
    <recommendedName>
        <fullName evidence="4">J domain-containing protein</fullName>
    </recommendedName>
</protein>
<reference evidence="3" key="1">
    <citation type="journal article" date="2017" name="Nat. Commun.">
        <title>The asparagus genome sheds light on the origin and evolution of a young Y chromosome.</title>
        <authorList>
            <person name="Harkess A."/>
            <person name="Zhou J."/>
            <person name="Xu C."/>
            <person name="Bowers J.E."/>
            <person name="Van der Hulst R."/>
            <person name="Ayyampalayam S."/>
            <person name="Mercati F."/>
            <person name="Riccardi P."/>
            <person name="McKain M.R."/>
            <person name="Kakrana A."/>
            <person name="Tang H."/>
            <person name="Ray J."/>
            <person name="Groenendijk J."/>
            <person name="Arikit S."/>
            <person name="Mathioni S.M."/>
            <person name="Nakano M."/>
            <person name="Shan H."/>
            <person name="Telgmann-Rauber A."/>
            <person name="Kanno A."/>
            <person name="Yue Z."/>
            <person name="Chen H."/>
            <person name="Li W."/>
            <person name="Chen Y."/>
            <person name="Xu X."/>
            <person name="Zhang Y."/>
            <person name="Luo S."/>
            <person name="Chen H."/>
            <person name="Gao J."/>
            <person name="Mao Z."/>
            <person name="Pires J.C."/>
            <person name="Luo M."/>
            <person name="Kudrna D."/>
            <person name="Wing R.A."/>
            <person name="Meyers B.C."/>
            <person name="Yi K."/>
            <person name="Kong H."/>
            <person name="Lavrijsen P."/>
            <person name="Sunseri F."/>
            <person name="Falavigna A."/>
            <person name="Ye Y."/>
            <person name="Leebens-Mack J.H."/>
            <person name="Chen G."/>
        </authorList>
    </citation>
    <scope>NUCLEOTIDE SEQUENCE [LARGE SCALE GENOMIC DNA]</scope>
    <source>
        <strain evidence="3">cv. DH0086</strain>
    </source>
</reference>
<dbReference type="Proteomes" id="UP000243459">
    <property type="component" value="Chromosome 3"/>
</dbReference>
<dbReference type="GO" id="GO:0005783">
    <property type="term" value="C:endoplasmic reticulum"/>
    <property type="evidence" value="ECO:0007669"/>
    <property type="project" value="UniProtKB-ARBA"/>
</dbReference>
<dbReference type="Gene3D" id="1.10.287.110">
    <property type="entry name" value="DnaJ domain"/>
    <property type="match status" value="1"/>
</dbReference>
<dbReference type="InterPro" id="IPR001623">
    <property type="entry name" value="DnaJ_domain"/>
</dbReference>
<dbReference type="PANTHER" id="PTHR23172:SF64">
    <property type="entry name" value="J DOMAIN-CONTAINING PROTEIN REQUIRED FOR CHLOROPLAST ACCUMULATION RESPONSE 1"/>
    <property type="match status" value="1"/>
</dbReference>
<dbReference type="GO" id="GO:0072583">
    <property type="term" value="P:clathrin-dependent endocytosis"/>
    <property type="evidence" value="ECO:0007669"/>
    <property type="project" value="TreeGrafter"/>
</dbReference>
<dbReference type="GO" id="GO:0072318">
    <property type="term" value="P:clathrin coat disassembly"/>
    <property type="evidence" value="ECO:0007669"/>
    <property type="project" value="TreeGrafter"/>
</dbReference>
<keyword evidence="3" id="KW-1185">Reference proteome</keyword>
<evidence type="ECO:0000313" key="3">
    <source>
        <dbReference type="Proteomes" id="UP000243459"/>
    </source>
</evidence>
<evidence type="ECO:0008006" key="4">
    <source>
        <dbReference type="Google" id="ProtNLM"/>
    </source>
</evidence>
<evidence type="ECO:0000256" key="1">
    <source>
        <dbReference type="SAM" id="MobiDB-lite"/>
    </source>
</evidence>
<dbReference type="AlphaFoldDB" id="A0A5P1FE51"/>
<feature type="region of interest" description="Disordered" evidence="1">
    <location>
        <begin position="293"/>
        <end position="364"/>
    </location>
</feature>
<dbReference type="GO" id="GO:0030276">
    <property type="term" value="F:clathrin binding"/>
    <property type="evidence" value="ECO:0007669"/>
    <property type="project" value="TreeGrafter"/>
</dbReference>
<dbReference type="FunFam" id="1.10.287.110:FF:000043">
    <property type="entry name" value="J-domain protein required for chloroplast accumulation response 1"/>
    <property type="match status" value="1"/>
</dbReference>
<dbReference type="EMBL" id="CM007383">
    <property type="protein sequence ID" value="ONK76382.1"/>
    <property type="molecule type" value="Genomic_DNA"/>
</dbReference>
<dbReference type="InterPro" id="IPR036869">
    <property type="entry name" value="J_dom_sf"/>
</dbReference>
<feature type="compositionally biased region" description="Basic and acidic residues" evidence="1">
    <location>
        <begin position="339"/>
        <end position="352"/>
    </location>
</feature>
<dbReference type="PANTHER" id="PTHR23172">
    <property type="entry name" value="AUXILIN/CYCLIN G-ASSOCIATED KINASE-RELATED"/>
    <property type="match status" value="1"/>
</dbReference>
<accession>A0A5P1FE51</accession>
<organism evidence="2 3">
    <name type="scientific">Asparagus officinalis</name>
    <name type="common">Garden asparagus</name>
    <dbReference type="NCBI Taxonomy" id="4686"/>
    <lineage>
        <taxon>Eukaryota</taxon>
        <taxon>Viridiplantae</taxon>
        <taxon>Streptophyta</taxon>
        <taxon>Embryophyta</taxon>
        <taxon>Tracheophyta</taxon>
        <taxon>Spermatophyta</taxon>
        <taxon>Magnoliopsida</taxon>
        <taxon>Liliopsida</taxon>
        <taxon>Asparagales</taxon>
        <taxon>Asparagaceae</taxon>
        <taxon>Asparagoideae</taxon>
        <taxon>Asparagus</taxon>
    </lineage>
</organism>
<name>A0A5P1FE51_ASPOF</name>
<sequence length="501" mass="56449">MKLTRLMDQGMRSPSQCSMYKCDDGFPESIPSSPTTSVTSFTNRLVTAHDDLKTDGHVLYRQSPLSRQVSYSMEKSSEAMDSSSLGIKNHFQKDSASLENDVSRGHFHFSIYKWAGKGVTLVMPSKSNLQHESRFRRLPEIVVQEVDMILHEDDMLSIPNTTYKSEGNLAKSVNGITTETKVTAESTTPKGSFPSELVSKFIHSDETETSDDIDICNSKNEGVSVIMNEAQTHNLKNLKQLVDDDLEKQQNEEITGRKVRDTTVSPEEKIAGTRVKGLVKDFIKIFNQEDSQKRKDKIDEQVRTTSRSYDSRLSGAPFPINQNSEMSEKVDSNISFDVHMTDDPLSERKDPLRPSSDSTPDILDGSVNIEDLNCDDLEGCLIETVSPDDKKDLKSISNQDQFKSIDAKVREWSKGKEGNIRSLLSTLQYVLWPESGWKPVPLVDIIEGASVKRAYQKALLRLHPDKLQQKGAAPHQKYIAEKVFDIMQEAWDHFNSSSQIF</sequence>
<feature type="compositionally biased region" description="Basic and acidic residues" evidence="1">
    <location>
        <begin position="293"/>
        <end position="302"/>
    </location>
</feature>
<dbReference type="SUPFAM" id="SSF46565">
    <property type="entry name" value="Chaperone J-domain"/>
    <property type="match status" value="1"/>
</dbReference>
<dbReference type="GO" id="GO:0031982">
    <property type="term" value="C:vesicle"/>
    <property type="evidence" value="ECO:0007669"/>
    <property type="project" value="TreeGrafter"/>
</dbReference>
<proteinExistence type="predicted"/>
<gene>
    <name evidence="2" type="ORF">A4U43_C03F27100</name>
</gene>
<evidence type="ECO:0000313" key="2">
    <source>
        <dbReference type="EMBL" id="ONK76382.1"/>
    </source>
</evidence>
<dbReference type="Gramene" id="ONK76382">
    <property type="protein sequence ID" value="ONK76382"/>
    <property type="gene ID" value="A4U43_C03F27100"/>
</dbReference>
<dbReference type="CDD" id="cd06257">
    <property type="entry name" value="DnaJ"/>
    <property type="match status" value="1"/>
</dbReference>